<feature type="domain" description="F-box" evidence="2">
    <location>
        <begin position="3"/>
        <end position="51"/>
    </location>
</feature>
<dbReference type="SUPFAM" id="SSF81383">
    <property type="entry name" value="F-box domain"/>
    <property type="match status" value="1"/>
</dbReference>
<dbReference type="CDD" id="cd09917">
    <property type="entry name" value="F-box_SF"/>
    <property type="match status" value="1"/>
</dbReference>
<dbReference type="Gene3D" id="2.130.10.10">
    <property type="entry name" value="YVTN repeat-like/Quinoprotein amine dehydrogenase"/>
    <property type="match status" value="2"/>
</dbReference>
<evidence type="ECO:0000313" key="4">
    <source>
        <dbReference type="Proteomes" id="UP000292052"/>
    </source>
</evidence>
<dbReference type="STRING" id="1661398.A0A482VQP0"/>
<dbReference type="EMBL" id="QDEB01077310">
    <property type="protein sequence ID" value="RZC34718.1"/>
    <property type="molecule type" value="Genomic_DNA"/>
</dbReference>
<dbReference type="InterPro" id="IPR052301">
    <property type="entry name" value="SCF_F-box/WD-repeat"/>
</dbReference>
<dbReference type="PROSITE" id="PS50181">
    <property type="entry name" value="FBOX"/>
    <property type="match status" value="1"/>
</dbReference>
<dbReference type="OrthoDB" id="435188at2759"/>
<evidence type="ECO:0000259" key="2">
    <source>
        <dbReference type="PROSITE" id="PS50181"/>
    </source>
</evidence>
<organism evidence="3 4">
    <name type="scientific">Asbolus verrucosus</name>
    <name type="common">Desert ironclad beetle</name>
    <dbReference type="NCBI Taxonomy" id="1661398"/>
    <lineage>
        <taxon>Eukaryota</taxon>
        <taxon>Metazoa</taxon>
        <taxon>Ecdysozoa</taxon>
        <taxon>Arthropoda</taxon>
        <taxon>Hexapoda</taxon>
        <taxon>Insecta</taxon>
        <taxon>Pterygota</taxon>
        <taxon>Neoptera</taxon>
        <taxon>Endopterygota</taxon>
        <taxon>Coleoptera</taxon>
        <taxon>Polyphaga</taxon>
        <taxon>Cucujiformia</taxon>
        <taxon>Tenebrionidae</taxon>
        <taxon>Pimeliinae</taxon>
        <taxon>Asbolus</taxon>
    </lineage>
</organism>
<dbReference type="Pfam" id="PF12937">
    <property type="entry name" value="F-box-like"/>
    <property type="match status" value="1"/>
</dbReference>
<dbReference type="Gene3D" id="1.20.1280.50">
    <property type="match status" value="1"/>
</dbReference>
<accession>A0A482VQP0</accession>
<dbReference type="PANTHER" id="PTHR14381:SF1">
    <property type="entry name" value="F-BOX_WD REPEAT-CONTAINING PROTEIN 4"/>
    <property type="match status" value="1"/>
</dbReference>
<dbReference type="Proteomes" id="UP000292052">
    <property type="component" value="Unassembled WGS sequence"/>
</dbReference>
<dbReference type="GO" id="GO:0019005">
    <property type="term" value="C:SCF ubiquitin ligase complex"/>
    <property type="evidence" value="ECO:0007669"/>
    <property type="project" value="TreeGrafter"/>
</dbReference>
<dbReference type="InterPro" id="IPR036322">
    <property type="entry name" value="WD40_repeat_dom_sf"/>
</dbReference>
<dbReference type="PANTHER" id="PTHR14381">
    <property type="entry name" value="DACTYLIN"/>
    <property type="match status" value="1"/>
</dbReference>
<dbReference type="InterPro" id="IPR036047">
    <property type="entry name" value="F-box-like_dom_sf"/>
</dbReference>
<proteinExistence type="predicted"/>
<dbReference type="InterPro" id="IPR001680">
    <property type="entry name" value="WD40_rpt"/>
</dbReference>
<comment type="caution">
    <text evidence="3">The sequence shown here is derived from an EMBL/GenBank/DDBJ whole genome shotgun (WGS) entry which is preliminary data.</text>
</comment>
<feature type="repeat" description="WD" evidence="1">
    <location>
        <begin position="190"/>
        <end position="219"/>
    </location>
</feature>
<dbReference type="PROSITE" id="PS50082">
    <property type="entry name" value="WD_REPEATS_2"/>
    <property type="match status" value="1"/>
</dbReference>
<dbReference type="SMART" id="SM00320">
    <property type="entry name" value="WD40"/>
    <property type="match status" value="3"/>
</dbReference>
<keyword evidence="4" id="KW-1185">Reference proteome</keyword>
<keyword evidence="1" id="KW-0853">WD repeat</keyword>
<dbReference type="InterPro" id="IPR001810">
    <property type="entry name" value="F-box_dom"/>
</dbReference>
<reference evidence="3 4" key="1">
    <citation type="submission" date="2017-03" db="EMBL/GenBank/DDBJ databases">
        <title>Genome of the blue death feigning beetle - Asbolus verrucosus.</title>
        <authorList>
            <person name="Rider S.D."/>
        </authorList>
    </citation>
    <scope>NUCLEOTIDE SEQUENCE [LARGE SCALE GENOMIC DNA]</scope>
    <source>
        <strain evidence="3">Butters</strain>
        <tissue evidence="3">Head and leg muscle</tissue>
    </source>
</reference>
<gene>
    <name evidence="3" type="ORF">BDFB_005700</name>
</gene>
<evidence type="ECO:0000256" key="1">
    <source>
        <dbReference type="PROSITE-ProRule" id="PRU00221"/>
    </source>
</evidence>
<dbReference type="InterPro" id="IPR015943">
    <property type="entry name" value="WD40/YVTN_repeat-like_dom_sf"/>
</dbReference>
<dbReference type="SUPFAM" id="SSF50978">
    <property type="entry name" value="WD40 repeat-like"/>
    <property type="match status" value="1"/>
</dbReference>
<sequence>MVLPSLDTLSTELLLKIFKYLDICELCKLKQTCRRFNDILETWGHSFIKNVKLLVTNQIHPVIINRSARLLSPFERLRISRNWKLGVYSEKSLLYSKAKYIPWLQLEKDLLWLSRDGYVKAYRRNSKGINTKQGKLELKFADLCKKIITYSVGKRKYRLQSLTQYTINISSDGSLWLWSVRNQKFVFDRENCHGADINSVDMSDDIMVSGSRDNYVKIWRKPVDDDPDFKIDNEKIDLFDRVWSVALSEDAKSLLAIGTAGISSRSTVTIHDMINQKFVVKLGSERFGAGVLDIKWDTPSTLWSCGYDAHLRRWDLRSGKCEQAFEDPCESVMYCFQHDHFNSIISGTQSNGRVVLWDTRQKNYVQMYFMDSCRRREKSSPVYSLSYDAEFLFTVTDRHK</sequence>
<protein>
    <submittedName>
        <fullName evidence="3">F-box/WD repeat-containing protein 4</fullName>
    </submittedName>
</protein>
<dbReference type="SMART" id="SM00256">
    <property type="entry name" value="FBOX"/>
    <property type="match status" value="1"/>
</dbReference>
<dbReference type="AlphaFoldDB" id="A0A482VQP0"/>
<dbReference type="GO" id="GO:0031146">
    <property type="term" value="P:SCF-dependent proteasomal ubiquitin-dependent protein catabolic process"/>
    <property type="evidence" value="ECO:0007669"/>
    <property type="project" value="TreeGrafter"/>
</dbReference>
<evidence type="ECO:0000313" key="3">
    <source>
        <dbReference type="EMBL" id="RZC34718.1"/>
    </source>
</evidence>
<name>A0A482VQP0_ASBVE</name>